<evidence type="ECO:0000313" key="2">
    <source>
        <dbReference type="EMBL" id="MDQ0465541.1"/>
    </source>
</evidence>
<comment type="caution">
    <text evidence="2">The sequence shown here is derived from an EMBL/GenBank/DDBJ whole genome shotgun (WGS) entry which is preliminary data.</text>
</comment>
<dbReference type="RefSeq" id="WP_307350957.1">
    <property type="nucleotide sequence ID" value="NZ_JAUSVS010000007.1"/>
</dbReference>
<keyword evidence="3" id="KW-1185">Reference proteome</keyword>
<dbReference type="CDD" id="cd07043">
    <property type="entry name" value="STAS_anti-anti-sigma_factors"/>
    <property type="match status" value="1"/>
</dbReference>
<name>A0ABU0IW21_9CAUL</name>
<dbReference type="EMBL" id="JAUSVS010000007">
    <property type="protein sequence ID" value="MDQ0465541.1"/>
    <property type="molecule type" value="Genomic_DNA"/>
</dbReference>
<organism evidence="2 3">
    <name type="scientific">Caulobacter ginsengisoli</name>
    <dbReference type="NCBI Taxonomy" id="400775"/>
    <lineage>
        <taxon>Bacteria</taxon>
        <taxon>Pseudomonadati</taxon>
        <taxon>Pseudomonadota</taxon>
        <taxon>Alphaproteobacteria</taxon>
        <taxon>Caulobacterales</taxon>
        <taxon>Caulobacteraceae</taxon>
        <taxon>Caulobacter</taxon>
    </lineage>
</organism>
<reference evidence="2 3" key="1">
    <citation type="submission" date="2023-07" db="EMBL/GenBank/DDBJ databases">
        <title>Genomic Encyclopedia of Type Strains, Phase IV (KMG-IV): sequencing the most valuable type-strain genomes for metagenomic binning, comparative biology and taxonomic classification.</title>
        <authorList>
            <person name="Goeker M."/>
        </authorList>
    </citation>
    <scope>NUCLEOTIDE SEQUENCE [LARGE SCALE GENOMIC DNA]</scope>
    <source>
        <strain evidence="2 3">DSM 18695</strain>
    </source>
</reference>
<dbReference type="PANTHER" id="PTHR35849">
    <property type="entry name" value="BLR2341 PROTEIN"/>
    <property type="match status" value="1"/>
</dbReference>
<dbReference type="InterPro" id="IPR052746">
    <property type="entry name" value="MlaB_ABC_Transporter"/>
</dbReference>
<dbReference type="SUPFAM" id="SSF52091">
    <property type="entry name" value="SpoIIaa-like"/>
    <property type="match status" value="1"/>
</dbReference>
<proteinExistence type="predicted"/>
<dbReference type="InterPro" id="IPR058548">
    <property type="entry name" value="MlaB-like_STAS"/>
</dbReference>
<dbReference type="PROSITE" id="PS50801">
    <property type="entry name" value="STAS"/>
    <property type="match status" value="1"/>
</dbReference>
<protein>
    <submittedName>
        <fullName evidence="2">Chemotaxis protein CheX</fullName>
    </submittedName>
</protein>
<dbReference type="Gene3D" id="3.30.750.24">
    <property type="entry name" value="STAS domain"/>
    <property type="match status" value="1"/>
</dbReference>
<dbReference type="Proteomes" id="UP001228905">
    <property type="component" value="Unassembled WGS sequence"/>
</dbReference>
<dbReference type="PANTHER" id="PTHR35849:SF2">
    <property type="entry name" value="BLR2341 PROTEIN"/>
    <property type="match status" value="1"/>
</dbReference>
<evidence type="ECO:0000313" key="3">
    <source>
        <dbReference type="Proteomes" id="UP001228905"/>
    </source>
</evidence>
<gene>
    <name evidence="2" type="ORF">QO010_003330</name>
</gene>
<feature type="domain" description="STAS" evidence="1">
    <location>
        <begin position="1"/>
        <end position="93"/>
    </location>
</feature>
<dbReference type="InterPro" id="IPR002645">
    <property type="entry name" value="STAS_dom"/>
</dbReference>
<sequence>MSETQTIALPETLDMRSAQSLRDQLAAARGAPATLDGSAVRRLGALGLQVLLSAERQWQADGQPLSLVDPSPDLRAGLKLLGIAESQSFLTGA</sequence>
<evidence type="ECO:0000259" key="1">
    <source>
        <dbReference type="PROSITE" id="PS50801"/>
    </source>
</evidence>
<dbReference type="InterPro" id="IPR036513">
    <property type="entry name" value="STAS_dom_sf"/>
</dbReference>
<accession>A0ABU0IW21</accession>
<dbReference type="Pfam" id="PF13466">
    <property type="entry name" value="STAS_2"/>
    <property type="match status" value="1"/>
</dbReference>